<gene>
    <name evidence="12" type="ORF">PJ311_16070</name>
</gene>
<organism evidence="12 13">
    <name type="scientific">Bacillus changyiensis</name>
    <dbReference type="NCBI Taxonomy" id="3004103"/>
    <lineage>
        <taxon>Bacteria</taxon>
        <taxon>Bacillati</taxon>
        <taxon>Bacillota</taxon>
        <taxon>Bacilli</taxon>
        <taxon>Bacillales</taxon>
        <taxon>Bacillaceae</taxon>
        <taxon>Bacillus</taxon>
    </lineage>
</organism>
<evidence type="ECO:0000313" key="12">
    <source>
        <dbReference type="EMBL" id="MDA7028091.1"/>
    </source>
</evidence>
<dbReference type="EMBL" id="JAQKAB010000012">
    <property type="protein sequence ID" value="MDA7028091.1"/>
    <property type="molecule type" value="Genomic_DNA"/>
</dbReference>
<evidence type="ECO:0000256" key="2">
    <source>
        <dbReference type="ARBA" id="ARBA00003535"/>
    </source>
</evidence>
<evidence type="ECO:0000256" key="10">
    <source>
        <dbReference type="ARBA" id="ARBA00031155"/>
    </source>
</evidence>
<evidence type="ECO:0000256" key="7">
    <source>
        <dbReference type="ARBA" id="ARBA00022643"/>
    </source>
</evidence>
<dbReference type="PANTHER" id="PTHR42747">
    <property type="entry name" value="NITRONATE MONOOXYGENASE-RELATED"/>
    <property type="match status" value="1"/>
</dbReference>
<dbReference type="RefSeq" id="WP_271341904.1">
    <property type="nucleotide sequence ID" value="NZ_JAQKAB010000012.1"/>
</dbReference>
<evidence type="ECO:0000313" key="13">
    <source>
        <dbReference type="Proteomes" id="UP001211894"/>
    </source>
</evidence>
<evidence type="ECO:0000256" key="8">
    <source>
        <dbReference type="ARBA" id="ARBA00023002"/>
    </source>
</evidence>
<dbReference type="CDD" id="cd04730">
    <property type="entry name" value="NPD_like"/>
    <property type="match status" value="1"/>
</dbReference>
<reference evidence="12 13" key="1">
    <citation type="submission" date="2023-01" db="EMBL/GenBank/DDBJ databases">
        <title>Bacillus changyiensis sp. nov., isolated from a coastal deposit.</title>
        <authorList>
            <person name="Xiao G."/>
            <person name="Lai Q."/>
            <person name="Hu Z."/>
            <person name="Shao Z."/>
        </authorList>
    </citation>
    <scope>NUCLEOTIDE SEQUENCE [LARGE SCALE GENOMIC DNA]</scope>
    <source>
        <strain evidence="12 13">CLL-7-23</strain>
    </source>
</reference>
<comment type="caution">
    <text evidence="12">The sequence shown here is derived from an EMBL/GenBank/DDBJ whole genome shotgun (WGS) entry which is preliminary data.</text>
</comment>
<evidence type="ECO:0000256" key="1">
    <source>
        <dbReference type="ARBA" id="ARBA00001917"/>
    </source>
</evidence>
<keyword evidence="5" id="KW-0216">Detoxification</keyword>
<evidence type="ECO:0000256" key="9">
    <source>
        <dbReference type="ARBA" id="ARBA00023033"/>
    </source>
</evidence>
<dbReference type="GO" id="GO:0004497">
    <property type="term" value="F:monooxygenase activity"/>
    <property type="evidence" value="ECO:0007669"/>
    <property type="project" value="UniProtKB-KW"/>
</dbReference>
<dbReference type="Pfam" id="PF03060">
    <property type="entry name" value="NMO"/>
    <property type="match status" value="1"/>
</dbReference>
<comment type="similarity">
    <text evidence="3">Belongs to the nitronate monooxygenase family. NMO class I subfamily.</text>
</comment>
<proteinExistence type="inferred from homology"/>
<dbReference type="PANTHER" id="PTHR42747:SF3">
    <property type="entry name" value="NITRONATE MONOOXYGENASE-RELATED"/>
    <property type="match status" value="1"/>
</dbReference>
<name>A0ABT4X721_9BACI</name>
<protein>
    <recommendedName>
        <fullName evidence="4">Probable nitronate monooxygenase</fullName>
    </recommendedName>
    <alternativeName>
        <fullName evidence="10">Propionate 3-nitronate monooxygenase</fullName>
    </alternativeName>
</protein>
<dbReference type="Proteomes" id="UP001211894">
    <property type="component" value="Unassembled WGS sequence"/>
</dbReference>
<comment type="catalytic activity">
    <reaction evidence="11">
        <text>3 propionate 3-nitronate + 3 O2 + H2O = 3 3-oxopropanoate + 2 nitrate + nitrite + H2O2 + 3 H(+)</text>
        <dbReference type="Rhea" id="RHEA:57332"/>
        <dbReference type="ChEBI" id="CHEBI:15377"/>
        <dbReference type="ChEBI" id="CHEBI:15378"/>
        <dbReference type="ChEBI" id="CHEBI:15379"/>
        <dbReference type="ChEBI" id="CHEBI:16240"/>
        <dbReference type="ChEBI" id="CHEBI:16301"/>
        <dbReference type="ChEBI" id="CHEBI:17632"/>
        <dbReference type="ChEBI" id="CHEBI:33190"/>
        <dbReference type="ChEBI" id="CHEBI:136067"/>
    </reaction>
</comment>
<keyword evidence="6" id="KW-0285">Flavoprotein</keyword>
<evidence type="ECO:0000256" key="4">
    <source>
        <dbReference type="ARBA" id="ARBA00013457"/>
    </source>
</evidence>
<sequence>MNMLMERLSLSKPVVQAPMAGGLATPQLAAAVSNQGGLGGLASGYLTPEELKRQIEETKKLTEAPFQVNLFIPEKRETVSDEQLAAWQKKLPLSQPLAPMSTEEEDWSDFYEKIDIIFKANLSVCSFTFGLPPLDAVKKLKGRNCCLIGTAVSVEEAILLEERGMDFIVVQGSEAGGHRGAFLPTKGEGSVGLMALIPQVTDHVSIPVIAAGGIFDKRGVKAAFALGAEGVQLGTSFLTCKESGASPLYKQKLLEAIETDTRLTKLFSGKPARGIVNQWMKDRQNDEQDTLPYPYQNTLTKSMRKKAQLEKNPDNMSLWCGQGVRAAARETTVKELFEQLIPATVI</sequence>
<comment type="function">
    <text evidence="2">Nitronate monooxygenase that uses molecular oxygen to catalyze the oxidative denitrification of alkyl nitronates. Acts on propionate 3-nitronate (P3N), the presumed physiological substrate. Probably functions in the detoxification of P3N, a metabolic poison produced by plants and fungi as a defense mechanism.</text>
</comment>
<keyword evidence="7" id="KW-0288">FMN</keyword>
<evidence type="ECO:0000256" key="11">
    <source>
        <dbReference type="ARBA" id="ARBA00049401"/>
    </source>
</evidence>
<evidence type="ECO:0000256" key="6">
    <source>
        <dbReference type="ARBA" id="ARBA00022630"/>
    </source>
</evidence>
<accession>A0ABT4X721</accession>
<evidence type="ECO:0000256" key="5">
    <source>
        <dbReference type="ARBA" id="ARBA00022575"/>
    </source>
</evidence>
<dbReference type="InterPro" id="IPR013785">
    <property type="entry name" value="Aldolase_TIM"/>
</dbReference>
<keyword evidence="8" id="KW-0560">Oxidoreductase</keyword>
<dbReference type="InterPro" id="IPR004136">
    <property type="entry name" value="NMO"/>
</dbReference>
<dbReference type="SUPFAM" id="SSF51412">
    <property type="entry name" value="Inosine monophosphate dehydrogenase (IMPDH)"/>
    <property type="match status" value="1"/>
</dbReference>
<dbReference type="Gene3D" id="3.20.20.70">
    <property type="entry name" value="Aldolase class I"/>
    <property type="match status" value="1"/>
</dbReference>
<keyword evidence="13" id="KW-1185">Reference proteome</keyword>
<keyword evidence="9 12" id="KW-0503">Monooxygenase</keyword>
<evidence type="ECO:0000256" key="3">
    <source>
        <dbReference type="ARBA" id="ARBA00009881"/>
    </source>
</evidence>
<comment type="cofactor">
    <cofactor evidence="1">
        <name>FMN</name>
        <dbReference type="ChEBI" id="CHEBI:58210"/>
    </cofactor>
</comment>